<protein>
    <submittedName>
        <fullName evidence="1">Uncharacterized protein</fullName>
    </submittedName>
</protein>
<gene>
    <name evidence="1" type="ORF">A3F55_01590</name>
</gene>
<dbReference type="AlphaFoldDB" id="A0A1F4XTI8"/>
<organism evidence="1 2">
    <name type="scientific">Candidatus Adlerbacteria bacterium RIFCSPHIGHO2_12_FULL_53_18</name>
    <dbReference type="NCBI Taxonomy" id="1797242"/>
    <lineage>
        <taxon>Bacteria</taxon>
        <taxon>Candidatus Adleribacteriota</taxon>
    </lineage>
</organism>
<dbReference type="Proteomes" id="UP000178091">
    <property type="component" value="Unassembled WGS sequence"/>
</dbReference>
<accession>A0A1F4XTI8</accession>
<dbReference type="EMBL" id="MEWW01000017">
    <property type="protein sequence ID" value="OGC84343.1"/>
    <property type="molecule type" value="Genomic_DNA"/>
</dbReference>
<sequence>MLHLVKVAVVGLVTFTAAPHEEQTGMVPEERVFCRSRMDMDIAVRYVVDADNFLAFFTTRTWYDFLLGSCEWRKMSDMVYHRADNSTINERRLPVRRLSYIEARTGMKWFTWTWFRLP</sequence>
<name>A0A1F4XTI8_9BACT</name>
<evidence type="ECO:0000313" key="1">
    <source>
        <dbReference type="EMBL" id="OGC84343.1"/>
    </source>
</evidence>
<comment type="caution">
    <text evidence="1">The sequence shown here is derived from an EMBL/GenBank/DDBJ whole genome shotgun (WGS) entry which is preliminary data.</text>
</comment>
<proteinExistence type="predicted"/>
<evidence type="ECO:0000313" key="2">
    <source>
        <dbReference type="Proteomes" id="UP000178091"/>
    </source>
</evidence>
<reference evidence="1 2" key="1">
    <citation type="journal article" date="2016" name="Nat. Commun.">
        <title>Thousands of microbial genomes shed light on interconnected biogeochemical processes in an aquifer system.</title>
        <authorList>
            <person name="Anantharaman K."/>
            <person name="Brown C.T."/>
            <person name="Hug L.A."/>
            <person name="Sharon I."/>
            <person name="Castelle C.J."/>
            <person name="Probst A.J."/>
            <person name="Thomas B.C."/>
            <person name="Singh A."/>
            <person name="Wilkins M.J."/>
            <person name="Karaoz U."/>
            <person name="Brodie E.L."/>
            <person name="Williams K.H."/>
            <person name="Hubbard S.S."/>
            <person name="Banfield J.F."/>
        </authorList>
    </citation>
    <scope>NUCLEOTIDE SEQUENCE [LARGE SCALE GENOMIC DNA]</scope>
</reference>